<dbReference type="InterPro" id="IPR050300">
    <property type="entry name" value="GDXG_lipolytic_enzyme"/>
</dbReference>
<dbReference type="Proteomes" id="UP000462363">
    <property type="component" value="Unassembled WGS sequence"/>
</dbReference>
<dbReference type="InterPro" id="IPR029058">
    <property type="entry name" value="AB_hydrolase_fold"/>
</dbReference>
<dbReference type="Pfam" id="PF07859">
    <property type="entry name" value="Abhydrolase_3"/>
    <property type="match status" value="1"/>
</dbReference>
<sequence length="281" mass="31803">MQEKKELLICSTPYLKFATVYSDTDVTLKACILYFHGGGLLYGQRDDLPPLHIERMTKAGYVIVSYDYPLAPAAKLDMILDDVCSSIAHYVEHPGLYCEGELPFYLWGRSAGAYLCLLAAAQGDLPTAPKGILSYYGYGFLCDNWFQMPSDYYCSLPPVDASYLSNAGTDIRASGGLETHYSIYVYARQTGCWRSLIYEGREKYFYLDYTLRTCISLPCPLFCAHSTNDPDVPYAEYLELCSRFNPRQFIAAGSTHDFDRDEKNPFTQRLLEESLAFLLDT</sequence>
<dbReference type="EMBL" id="VUMB01000006">
    <property type="protein sequence ID" value="MSS39464.1"/>
    <property type="molecule type" value="Genomic_DNA"/>
</dbReference>
<organism evidence="3 4">
    <name type="scientific">Clostridium scindens (strain JCM 10418 / VPI 12708)</name>
    <dbReference type="NCBI Taxonomy" id="29347"/>
    <lineage>
        <taxon>Bacteria</taxon>
        <taxon>Bacillati</taxon>
        <taxon>Bacillota</taxon>
        <taxon>Clostridia</taxon>
        <taxon>Lachnospirales</taxon>
        <taxon>Lachnospiraceae</taxon>
    </lineage>
</organism>
<keyword evidence="1 3" id="KW-0378">Hydrolase</keyword>
<dbReference type="AlphaFoldDB" id="A0A844FAR7"/>
<gene>
    <name evidence="3" type="ORF">FYJ37_03585</name>
</gene>
<reference evidence="3 4" key="1">
    <citation type="submission" date="2019-08" db="EMBL/GenBank/DDBJ databases">
        <title>In-depth cultivation of the pig gut microbiome towards novel bacterial diversity and tailored functional studies.</title>
        <authorList>
            <person name="Wylensek D."/>
            <person name="Hitch T.C.A."/>
            <person name="Clavel T."/>
        </authorList>
    </citation>
    <scope>NUCLEOTIDE SEQUENCE [LARGE SCALE GENOMIC DNA]</scope>
    <source>
        <strain evidence="3 4">BL-389-WT-3D</strain>
    </source>
</reference>
<protein>
    <submittedName>
        <fullName evidence="3">Alpha/beta hydrolase</fullName>
    </submittedName>
</protein>
<accession>A0A844FAR7</accession>
<evidence type="ECO:0000256" key="1">
    <source>
        <dbReference type="ARBA" id="ARBA00022801"/>
    </source>
</evidence>
<dbReference type="Gene3D" id="3.40.50.1820">
    <property type="entry name" value="alpha/beta hydrolase"/>
    <property type="match status" value="1"/>
</dbReference>
<name>A0A844FAR7_CLOSV</name>
<evidence type="ECO:0000313" key="4">
    <source>
        <dbReference type="Proteomes" id="UP000462363"/>
    </source>
</evidence>
<comment type="caution">
    <text evidence="3">The sequence shown here is derived from an EMBL/GenBank/DDBJ whole genome shotgun (WGS) entry which is preliminary data.</text>
</comment>
<dbReference type="SUPFAM" id="SSF53474">
    <property type="entry name" value="alpha/beta-Hydrolases"/>
    <property type="match status" value="1"/>
</dbReference>
<dbReference type="PANTHER" id="PTHR48081">
    <property type="entry name" value="AB HYDROLASE SUPERFAMILY PROTEIN C4A8.06C"/>
    <property type="match status" value="1"/>
</dbReference>
<feature type="domain" description="Alpha/beta hydrolase fold-3" evidence="2">
    <location>
        <begin position="32"/>
        <end position="136"/>
    </location>
</feature>
<evidence type="ECO:0000259" key="2">
    <source>
        <dbReference type="Pfam" id="PF07859"/>
    </source>
</evidence>
<dbReference type="InterPro" id="IPR013094">
    <property type="entry name" value="AB_hydrolase_3"/>
</dbReference>
<dbReference type="GO" id="GO:0016787">
    <property type="term" value="F:hydrolase activity"/>
    <property type="evidence" value="ECO:0007669"/>
    <property type="project" value="UniProtKB-KW"/>
</dbReference>
<proteinExistence type="predicted"/>
<evidence type="ECO:0000313" key="3">
    <source>
        <dbReference type="EMBL" id="MSS39464.1"/>
    </source>
</evidence>
<dbReference type="RefSeq" id="WP_154322405.1">
    <property type="nucleotide sequence ID" value="NZ_CP045695.1"/>
</dbReference>